<proteinExistence type="predicted"/>
<gene>
    <name evidence="1" type="ORF">AHMF7605_15020</name>
</gene>
<reference evidence="1 2" key="1">
    <citation type="submission" date="2018-03" db="EMBL/GenBank/DDBJ databases">
        <title>Adhaeribacter sp. HMF7605 Genome sequencing and assembly.</title>
        <authorList>
            <person name="Kang H."/>
            <person name="Kang J."/>
            <person name="Cha I."/>
            <person name="Kim H."/>
            <person name="Joh K."/>
        </authorList>
    </citation>
    <scope>NUCLEOTIDE SEQUENCE [LARGE SCALE GENOMIC DNA]</scope>
    <source>
        <strain evidence="1 2">HMF7605</strain>
    </source>
</reference>
<evidence type="ECO:0000313" key="2">
    <source>
        <dbReference type="Proteomes" id="UP000240357"/>
    </source>
</evidence>
<dbReference type="Proteomes" id="UP000240357">
    <property type="component" value="Unassembled WGS sequence"/>
</dbReference>
<evidence type="ECO:0000313" key="1">
    <source>
        <dbReference type="EMBL" id="PSR54724.1"/>
    </source>
</evidence>
<comment type="caution">
    <text evidence="1">The sequence shown here is derived from an EMBL/GenBank/DDBJ whole genome shotgun (WGS) entry which is preliminary data.</text>
</comment>
<name>A0A2T2YGU3_9BACT</name>
<protein>
    <recommendedName>
        <fullName evidence="3">Outer membrane protein beta-barrel domain-containing protein</fullName>
    </recommendedName>
</protein>
<evidence type="ECO:0008006" key="3">
    <source>
        <dbReference type="Google" id="ProtNLM"/>
    </source>
</evidence>
<dbReference type="EMBL" id="PYFT01000001">
    <property type="protein sequence ID" value="PSR54724.1"/>
    <property type="molecule type" value="Genomic_DNA"/>
</dbReference>
<dbReference type="AlphaFoldDB" id="A0A2T2YGU3"/>
<sequence>MRKKSVKKMQTLSQRILVLGLSYLVSTSVFAQKILLEKVSYSAKLTFQAYGFPFKNLGSSFKNIGGAIGIDYAYNKARNLQQSFTLGYQSHRQHEAGYYINTQFFYRPHLFNILEPAVGLGIGRLITVANSRNAFYEIENNTWKKSKQQTQGHWQTPISLNLGFRTHLANGTMVTPFVGYDATPIIKYNHSFVALPYSQISVGTRINFLK</sequence>
<organism evidence="1 2">
    <name type="scientific">Adhaeribacter arboris</name>
    <dbReference type="NCBI Taxonomy" id="2072846"/>
    <lineage>
        <taxon>Bacteria</taxon>
        <taxon>Pseudomonadati</taxon>
        <taxon>Bacteroidota</taxon>
        <taxon>Cytophagia</taxon>
        <taxon>Cytophagales</taxon>
        <taxon>Hymenobacteraceae</taxon>
        <taxon>Adhaeribacter</taxon>
    </lineage>
</organism>
<keyword evidence="2" id="KW-1185">Reference proteome</keyword>
<accession>A0A2T2YGU3</accession>